<dbReference type="InterPro" id="IPR011990">
    <property type="entry name" value="TPR-like_helical_dom_sf"/>
</dbReference>
<dbReference type="SMART" id="SM00028">
    <property type="entry name" value="TPR"/>
    <property type="match status" value="2"/>
</dbReference>
<evidence type="ECO:0000313" key="1">
    <source>
        <dbReference type="EMBL" id="MSR91007.1"/>
    </source>
</evidence>
<reference evidence="1 2" key="1">
    <citation type="submission" date="2019-08" db="EMBL/GenBank/DDBJ databases">
        <title>In-depth cultivation of the pig gut microbiome towards novel bacterial diversity and tailored functional studies.</title>
        <authorList>
            <person name="Wylensek D."/>
            <person name="Hitch T.C.A."/>
            <person name="Clavel T."/>
        </authorList>
    </citation>
    <scope>NUCLEOTIDE SEQUENCE [LARGE SCALE GENOMIC DNA]</scope>
    <source>
        <strain evidence="1 2">WCA-383-APC-5B</strain>
    </source>
</reference>
<dbReference type="AlphaFoldDB" id="A0A7X2T0V9"/>
<comment type="caution">
    <text evidence="1">The sequence shown here is derived from an EMBL/GenBank/DDBJ whole genome shotgun (WGS) entry which is preliminary data.</text>
</comment>
<name>A0A7X2T0V9_9CLOT</name>
<sequence length="171" mass="20142">MLCFSKQLDKAISIYKNLLKDIHIDKTTAYLYNNLACIYIEKGDYKNAETYNNKSYALRESSDKNSLSQTMKTKAYIYETKEMYDEAISILNNIISCDTGYDCSVKIDSYKMLISLYQKIKRYDLEKITMRDLKQYIISCRNFSSRISYYKIFINFVANNLKNILTLSNQK</sequence>
<dbReference type="InterPro" id="IPR019734">
    <property type="entry name" value="TPR_rpt"/>
</dbReference>
<accession>A0A7X2T0V9</accession>
<evidence type="ECO:0000313" key="2">
    <source>
        <dbReference type="Proteomes" id="UP000460287"/>
    </source>
</evidence>
<gene>
    <name evidence="1" type="ORF">FYJ33_06195</name>
</gene>
<keyword evidence="2" id="KW-1185">Reference proteome</keyword>
<dbReference type="SUPFAM" id="SSF48452">
    <property type="entry name" value="TPR-like"/>
    <property type="match status" value="1"/>
</dbReference>
<proteinExistence type="predicted"/>
<dbReference type="Gene3D" id="1.25.40.10">
    <property type="entry name" value="Tetratricopeptide repeat domain"/>
    <property type="match status" value="1"/>
</dbReference>
<dbReference type="Pfam" id="PF13424">
    <property type="entry name" value="TPR_12"/>
    <property type="match status" value="1"/>
</dbReference>
<dbReference type="EMBL" id="VULX01000006">
    <property type="protein sequence ID" value="MSR91007.1"/>
    <property type="molecule type" value="Genomic_DNA"/>
</dbReference>
<dbReference type="RefSeq" id="WP_154530883.1">
    <property type="nucleotide sequence ID" value="NZ_VULX01000006.1"/>
</dbReference>
<organism evidence="1 2">
    <name type="scientific">Inconstantimicrobium porci</name>
    <dbReference type="NCBI Taxonomy" id="2652291"/>
    <lineage>
        <taxon>Bacteria</taxon>
        <taxon>Bacillati</taxon>
        <taxon>Bacillota</taxon>
        <taxon>Clostridia</taxon>
        <taxon>Eubacteriales</taxon>
        <taxon>Clostridiaceae</taxon>
        <taxon>Inconstantimicrobium</taxon>
    </lineage>
</organism>
<dbReference type="Proteomes" id="UP000460287">
    <property type="component" value="Unassembled WGS sequence"/>
</dbReference>
<protein>
    <submittedName>
        <fullName evidence="1">Tetratricopeptide repeat protein</fullName>
    </submittedName>
</protein>